<feature type="transmembrane region" description="Helical" evidence="1">
    <location>
        <begin position="72"/>
        <end position="92"/>
    </location>
</feature>
<gene>
    <name evidence="3" type="ORF">F0L68_30955</name>
</gene>
<feature type="transmembrane region" description="Helical" evidence="1">
    <location>
        <begin position="136"/>
        <end position="155"/>
    </location>
</feature>
<dbReference type="Proteomes" id="UP000323454">
    <property type="component" value="Unassembled WGS sequence"/>
</dbReference>
<proteinExistence type="predicted"/>
<keyword evidence="1" id="KW-1133">Transmembrane helix</keyword>
<dbReference type="RefSeq" id="WP_149853400.1">
    <property type="nucleotide sequence ID" value="NZ_VUOB01000063.1"/>
</dbReference>
<dbReference type="AlphaFoldDB" id="A0A5B2WRA1"/>
<organism evidence="3 4">
    <name type="scientific">Solihabitans fulvus</name>
    <dbReference type="NCBI Taxonomy" id="1892852"/>
    <lineage>
        <taxon>Bacteria</taxon>
        <taxon>Bacillati</taxon>
        <taxon>Actinomycetota</taxon>
        <taxon>Actinomycetes</taxon>
        <taxon>Pseudonocardiales</taxon>
        <taxon>Pseudonocardiaceae</taxon>
        <taxon>Solihabitans</taxon>
    </lineage>
</organism>
<dbReference type="InterPro" id="IPR036938">
    <property type="entry name" value="PAP2/HPO_sf"/>
</dbReference>
<accession>A0A5B2WRA1</accession>
<protein>
    <submittedName>
        <fullName evidence="3">Phosphatase PAP2 family protein</fullName>
    </submittedName>
</protein>
<dbReference type="OrthoDB" id="3822538at2"/>
<dbReference type="InterPro" id="IPR000326">
    <property type="entry name" value="PAP2/HPO"/>
</dbReference>
<reference evidence="3 4" key="1">
    <citation type="submission" date="2019-09" db="EMBL/GenBank/DDBJ databases">
        <title>Goodfellowia gen. nov., a new genus of the Pseudonocardineae related to Actinoalloteichus, containing Goodfellowia coeruleoviolacea gen. nov., comb. nov. gen. nov., comb. nov.</title>
        <authorList>
            <person name="Labeda D."/>
        </authorList>
    </citation>
    <scope>NUCLEOTIDE SEQUENCE [LARGE SCALE GENOMIC DNA]</scope>
    <source>
        <strain evidence="3 4">AN110305</strain>
    </source>
</reference>
<keyword evidence="1" id="KW-0812">Transmembrane</keyword>
<evidence type="ECO:0000259" key="2">
    <source>
        <dbReference type="Pfam" id="PF01569"/>
    </source>
</evidence>
<reference evidence="3 4" key="2">
    <citation type="submission" date="2019-09" db="EMBL/GenBank/DDBJ databases">
        <authorList>
            <person name="Jin C."/>
        </authorList>
    </citation>
    <scope>NUCLEOTIDE SEQUENCE [LARGE SCALE GENOMIC DNA]</scope>
    <source>
        <strain evidence="3 4">AN110305</strain>
    </source>
</reference>
<dbReference type="Pfam" id="PF01569">
    <property type="entry name" value="PAP2"/>
    <property type="match status" value="1"/>
</dbReference>
<feature type="transmembrane region" description="Helical" evidence="1">
    <location>
        <begin position="167"/>
        <end position="186"/>
    </location>
</feature>
<dbReference type="EMBL" id="VUOB01000063">
    <property type="protein sequence ID" value="KAA2254035.1"/>
    <property type="molecule type" value="Genomic_DNA"/>
</dbReference>
<feature type="transmembrane region" description="Helical" evidence="1">
    <location>
        <begin position="192"/>
        <end position="210"/>
    </location>
</feature>
<feature type="transmembrane region" description="Helical" evidence="1">
    <location>
        <begin position="99"/>
        <end position="116"/>
    </location>
</feature>
<evidence type="ECO:0000313" key="4">
    <source>
        <dbReference type="Proteomes" id="UP000323454"/>
    </source>
</evidence>
<comment type="caution">
    <text evidence="3">The sequence shown here is derived from an EMBL/GenBank/DDBJ whole genome shotgun (WGS) entry which is preliminary data.</text>
</comment>
<dbReference type="Gene3D" id="1.20.144.10">
    <property type="entry name" value="Phosphatidic acid phosphatase type 2/haloperoxidase"/>
    <property type="match status" value="1"/>
</dbReference>
<evidence type="ECO:0000256" key="1">
    <source>
        <dbReference type="SAM" id="Phobius"/>
    </source>
</evidence>
<sequence length="217" mass="22776">MTDAAQDQTRTGGRLLPEARRRTAVWLLLGSVVVTAALGVVYAGGRVPGRVDRPLTSAVNTLLDPHLGLQRLVLRIADPLPVVLAILALAGYCAIRRRWAGLVLVLLGPALALGVTELLKPITGRTIGADAQWLSYPSGHTTSVSALVVAAWVLLSGLTRAWRTAQLALSALVLVAVASTLVGLGYHYPTDIVGGFCVALGTVLALALALDRRSRRA</sequence>
<feature type="transmembrane region" description="Helical" evidence="1">
    <location>
        <begin position="24"/>
        <end position="45"/>
    </location>
</feature>
<feature type="domain" description="Phosphatidic acid phosphatase type 2/haloperoxidase" evidence="2">
    <location>
        <begin position="133"/>
        <end position="212"/>
    </location>
</feature>
<evidence type="ECO:0000313" key="3">
    <source>
        <dbReference type="EMBL" id="KAA2254035.1"/>
    </source>
</evidence>
<name>A0A5B2WRA1_9PSEU</name>
<dbReference type="SUPFAM" id="SSF48317">
    <property type="entry name" value="Acid phosphatase/Vanadium-dependent haloperoxidase"/>
    <property type="match status" value="1"/>
</dbReference>
<keyword evidence="4" id="KW-1185">Reference proteome</keyword>
<keyword evidence="1" id="KW-0472">Membrane</keyword>